<dbReference type="AlphaFoldDB" id="X1G598"/>
<comment type="caution">
    <text evidence="2">The sequence shown here is derived from an EMBL/GenBank/DDBJ whole genome shotgun (WGS) entry which is preliminary data.</text>
</comment>
<feature type="non-terminal residue" evidence="2">
    <location>
        <position position="39"/>
    </location>
</feature>
<accession>X1G598</accession>
<protein>
    <submittedName>
        <fullName evidence="2">Uncharacterized protein</fullName>
    </submittedName>
</protein>
<dbReference type="EMBL" id="BARU01009416">
    <property type="protein sequence ID" value="GAH36739.1"/>
    <property type="molecule type" value="Genomic_DNA"/>
</dbReference>
<keyword evidence="1" id="KW-1133">Transmembrane helix</keyword>
<proteinExistence type="predicted"/>
<name>X1G598_9ZZZZ</name>
<keyword evidence="1" id="KW-0472">Membrane</keyword>
<organism evidence="2">
    <name type="scientific">marine sediment metagenome</name>
    <dbReference type="NCBI Taxonomy" id="412755"/>
    <lineage>
        <taxon>unclassified sequences</taxon>
        <taxon>metagenomes</taxon>
        <taxon>ecological metagenomes</taxon>
    </lineage>
</organism>
<feature type="transmembrane region" description="Helical" evidence="1">
    <location>
        <begin position="6"/>
        <end position="24"/>
    </location>
</feature>
<evidence type="ECO:0000256" key="1">
    <source>
        <dbReference type="SAM" id="Phobius"/>
    </source>
</evidence>
<sequence length="39" mass="4628">MDIFNNREISLGIWLIITLIIIVTKRKTRKYLGNILKIL</sequence>
<evidence type="ECO:0000313" key="2">
    <source>
        <dbReference type="EMBL" id="GAH36739.1"/>
    </source>
</evidence>
<gene>
    <name evidence="2" type="ORF">S03H2_18173</name>
</gene>
<reference evidence="2" key="1">
    <citation type="journal article" date="2014" name="Front. Microbiol.">
        <title>High frequency of phylogenetically diverse reductive dehalogenase-homologous genes in deep subseafloor sedimentary metagenomes.</title>
        <authorList>
            <person name="Kawai M."/>
            <person name="Futagami T."/>
            <person name="Toyoda A."/>
            <person name="Takaki Y."/>
            <person name="Nishi S."/>
            <person name="Hori S."/>
            <person name="Arai W."/>
            <person name="Tsubouchi T."/>
            <person name="Morono Y."/>
            <person name="Uchiyama I."/>
            <person name="Ito T."/>
            <person name="Fujiyama A."/>
            <person name="Inagaki F."/>
            <person name="Takami H."/>
        </authorList>
    </citation>
    <scope>NUCLEOTIDE SEQUENCE</scope>
    <source>
        <strain evidence="2">Expedition CK06-06</strain>
    </source>
</reference>
<keyword evidence="1" id="KW-0812">Transmembrane</keyword>